<comment type="similarity">
    <text evidence="2">Belongs to the UDP-glucose/GDP-mannose dehydrogenase family.</text>
</comment>
<gene>
    <name evidence="11" type="ORF">HX804_02695</name>
</gene>
<evidence type="ECO:0000256" key="9">
    <source>
        <dbReference type="PIRSR" id="PIRSR500134-3"/>
    </source>
</evidence>
<dbReference type="PANTHER" id="PTHR43750:SF3">
    <property type="entry name" value="UDP-GLUCOSE 6-DEHYDROGENASE TUAD"/>
    <property type="match status" value="1"/>
</dbReference>
<comment type="pathway">
    <text evidence="1">Nucleotide-sugar biosynthesis; UDP-alpha-D-glucuronate biosynthesis; UDP-alpha-D-glucuronate from UDP-alpha-D-glucose: step 1/1.</text>
</comment>
<feature type="binding site" evidence="9">
    <location>
        <position position="104"/>
    </location>
    <ligand>
        <name>NAD(+)</name>
        <dbReference type="ChEBI" id="CHEBI:57540"/>
    </ligand>
</feature>
<dbReference type="GO" id="GO:0003979">
    <property type="term" value="F:UDP-glucose 6-dehydrogenase activity"/>
    <property type="evidence" value="ECO:0007669"/>
    <property type="project" value="UniProtKB-EC"/>
</dbReference>
<dbReference type="EC" id="1.1.1.22" evidence="3"/>
<dbReference type="Pfam" id="PF03720">
    <property type="entry name" value="UDPG_MGDP_dh_C"/>
    <property type="match status" value="1"/>
</dbReference>
<feature type="binding site" evidence="8">
    <location>
        <position position="247"/>
    </location>
    <ligand>
        <name>substrate</name>
    </ligand>
</feature>
<dbReference type="InterPro" id="IPR001732">
    <property type="entry name" value="UDP-Glc/GDP-Man_DH_N"/>
</dbReference>
<dbReference type="GO" id="GO:0006065">
    <property type="term" value="P:UDP-glucuronate biosynthetic process"/>
    <property type="evidence" value="ECO:0007669"/>
    <property type="project" value="UniProtKB-UniPathway"/>
</dbReference>
<dbReference type="AlphaFoldDB" id="A0A7K4NNC6"/>
<dbReference type="InterPro" id="IPR014027">
    <property type="entry name" value="UDP-Glc/GDP-Man_DH_C"/>
</dbReference>
<reference evidence="11 12" key="1">
    <citation type="journal article" date="2019" name="Environ. Microbiol.">
        <title>Genomics insights into ecotype formation of ammonia-oxidizing archaea in the deep ocean.</title>
        <authorList>
            <person name="Wang Y."/>
            <person name="Huang J.M."/>
            <person name="Cui G.J."/>
            <person name="Nunoura T."/>
            <person name="Takaki Y."/>
            <person name="Li W.L."/>
            <person name="Li J."/>
            <person name="Gao Z.M."/>
            <person name="Takai K."/>
            <person name="Zhang A.Q."/>
            <person name="Stepanauskas R."/>
        </authorList>
    </citation>
    <scope>NUCLEOTIDE SEQUENCE [LARGE SCALE GENOMIC DNA]</scope>
    <source>
        <strain evidence="11 12">N8</strain>
    </source>
</reference>
<dbReference type="PIRSF" id="PIRSF000124">
    <property type="entry name" value="UDPglc_GDPman_dh"/>
    <property type="match status" value="1"/>
</dbReference>
<dbReference type="Pfam" id="PF00984">
    <property type="entry name" value="UDPG_MGDP_dh"/>
    <property type="match status" value="1"/>
</dbReference>
<dbReference type="SUPFAM" id="SSF51735">
    <property type="entry name" value="NAD(P)-binding Rossmann-fold domains"/>
    <property type="match status" value="1"/>
</dbReference>
<evidence type="ECO:0000313" key="12">
    <source>
        <dbReference type="Proteomes" id="UP000529843"/>
    </source>
</evidence>
<dbReference type="EMBL" id="JACAST010000017">
    <property type="protein sequence ID" value="NWK02200.1"/>
    <property type="molecule type" value="Genomic_DNA"/>
</dbReference>
<keyword evidence="4" id="KW-0560">Oxidoreductase</keyword>
<dbReference type="InterPro" id="IPR036291">
    <property type="entry name" value="NAD(P)-bd_dom_sf"/>
</dbReference>
<evidence type="ECO:0000256" key="2">
    <source>
        <dbReference type="ARBA" id="ARBA00006601"/>
    </source>
</evidence>
<comment type="catalytic activity">
    <reaction evidence="6">
        <text>UDP-alpha-D-glucose + 2 NAD(+) + H2O = UDP-alpha-D-glucuronate + 2 NADH + 3 H(+)</text>
        <dbReference type="Rhea" id="RHEA:23596"/>
        <dbReference type="ChEBI" id="CHEBI:15377"/>
        <dbReference type="ChEBI" id="CHEBI:15378"/>
        <dbReference type="ChEBI" id="CHEBI:57540"/>
        <dbReference type="ChEBI" id="CHEBI:57945"/>
        <dbReference type="ChEBI" id="CHEBI:58052"/>
        <dbReference type="ChEBI" id="CHEBI:58885"/>
        <dbReference type="EC" id="1.1.1.22"/>
    </reaction>
</comment>
<organism evidence="11 12">
    <name type="scientific">Marine Group I thaumarchaeote</name>
    <dbReference type="NCBI Taxonomy" id="2511932"/>
    <lineage>
        <taxon>Archaea</taxon>
        <taxon>Nitrososphaerota</taxon>
        <taxon>Marine Group I</taxon>
    </lineage>
</organism>
<dbReference type="PANTHER" id="PTHR43750">
    <property type="entry name" value="UDP-GLUCOSE 6-DEHYDROGENASE TUAD"/>
    <property type="match status" value="1"/>
</dbReference>
<proteinExistence type="inferred from homology"/>
<dbReference type="SUPFAM" id="SSF52413">
    <property type="entry name" value="UDP-glucose/GDP-mannose dehydrogenase C-terminal domain"/>
    <property type="match status" value="1"/>
</dbReference>
<dbReference type="GO" id="GO:0051287">
    <property type="term" value="F:NAD binding"/>
    <property type="evidence" value="ECO:0007669"/>
    <property type="project" value="InterPro"/>
</dbReference>
<name>A0A7K4NNC6_9ARCH</name>
<dbReference type="UniPathway" id="UPA00038">
    <property type="reaction ID" value="UER00491"/>
</dbReference>
<dbReference type="SMART" id="SM00984">
    <property type="entry name" value="UDPG_MGDP_dh_C"/>
    <property type="match status" value="1"/>
</dbReference>
<feature type="binding site" evidence="9">
    <location>
        <position position="317"/>
    </location>
    <ligand>
        <name>NAD(+)</name>
        <dbReference type="ChEBI" id="CHEBI:57540"/>
    </ligand>
</feature>
<dbReference type="NCBIfam" id="TIGR03026">
    <property type="entry name" value="NDP-sugDHase"/>
    <property type="match status" value="1"/>
</dbReference>
<evidence type="ECO:0000256" key="7">
    <source>
        <dbReference type="PIRSR" id="PIRSR500134-1"/>
    </source>
</evidence>
<feature type="binding site" evidence="9">
    <location>
        <position position="11"/>
    </location>
    <ligand>
        <name>NAD(+)</name>
        <dbReference type="ChEBI" id="CHEBI:57540"/>
    </ligand>
</feature>
<evidence type="ECO:0000256" key="3">
    <source>
        <dbReference type="ARBA" id="ARBA00012954"/>
    </source>
</evidence>
<evidence type="ECO:0000256" key="6">
    <source>
        <dbReference type="ARBA" id="ARBA00047473"/>
    </source>
</evidence>
<keyword evidence="5 9" id="KW-0520">NAD</keyword>
<dbReference type="Pfam" id="PF03721">
    <property type="entry name" value="UDPG_MGDP_dh_N"/>
    <property type="match status" value="1"/>
</dbReference>
<dbReference type="SUPFAM" id="SSF48179">
    <property type="entry name" value="6-phosphogluconate dehydrogenase C-terminal domain-like"/>
    <property type="match status" value="1"/>
</dbReference>
<feature type="binding site" evidence="9">
    <location>
        <position position="141"/>
    </location>
    <ligand>
        <name>NAD(+)</name>
        <dbReference type="ChEBI" id="CHEBI:57540"/>
    </ligand>
</feature>
<evidence type="ECO:0000256" key="8">
    <source>
        <dbReference type="PIRSR" id="PIRSR500134-2"/>
    </source>
</evidence>
<feature type="domain" description="UDP-glucose/GDP-mannose dehydrogenase C-terminal" evidence="10">
    <location>
        <begin position="303"/>
        <end position="404"/>
    </location>
</feature>
<dbReference type="InterPro" id="IPR017476">
    <property type="entry name" value="UDP-Glc/GDP-Man"/>
</dbReference>
<sequence>GSKGFSVIGMDSDLKKIEKITSKKSLFFEPRLESFLKKALSKSLEISSDIEKIVKNCDLIFLTVGTPKSKSGFIDLSMIKNASKNIGISLRHSSKKPIIVVKSTVIPGTTANVIKPLIEKMSRKKAGKGFEIIANPEFLREGNVISDTLKPHLVVIGGSNNNSVNRLKKFYRKLYDSKIKFMITNTQTAEMIKYANNSFLATKISFINQISSLCQSIPGISIDEVAEGIGVDPRIGRLFLNAGPGYGGSCLPKDLETIIQFSSKIGVNPILLKAVQQVNDLQIKQIIHLLEKNLGTIKNKRITILGLSFKENSDDVRESRSIELIKILLKKKSKITVHDPKAMKNTEAIFKNKITYADSLLKALDNCDCVIIMTPWKIYTKLKNNSFKNMKRKLIIDTRRILSRKNLNAEYFALGMGN</sequence>
<feature type="binding site" evidence="8">
    <location>
        <begin position="138"/>
        <end position="141"/>
    </location>
    <ligand>
        <name>substrate</name>
    </ligand>
</feature>
<evidence type="ECO:0000256" key="1">
    <source>
        <dbReference type="ARBA" id="ARBA00004701"/>
    </source>
</evidence>
<dbReference type="Gene3D" id="1.20.5.100">
    <property type="entry name" value="Cytochrome c1, transmembrane anchor, C-terminal"/>
    <property type="match status" value="1"/>
</dbReference>
<dbReference type="Gene3D" id="3.40.50.720">
    <property type="entry name" value="NAD(P)-binding Rossmann-like Domain"/>
    <property type="match status" value="2"/>
</dbReference>
<feature type="binding site" evidence="9">
    <location>
        <position position="16"/>
    </location>
    <ligand>
        <name>NAD(+)</name>
        <dbReference type="ChEBI" id="CHEBI:57540"/>
    </ligand>
</feature>
<feature type="binding site" evidence="8">
    <location>
        <position position="310"/>
    </location>
    <ligand>
        <name>substrate</name>
    </ligand>
</feature>
<evidence type="ECO:0000256" key="4">
    <source>
        <dbReference type="ARBA" id="ARBA00023002"/>
    </source>
</evidence>
<feature type="active site" description="Nucleophile" evidence="7">
    <location>
        <position position="250"/>
    </location>
</feature>
<dbReference type="InterPro" id="IPR036220">
    <property type="entry name" value="UDP-Glc/GDP-Man_DH_C_sf"/>
</dbReference>
<feature type="binding site" evidence="8">
    <location>
        <position position="193"/>
    </location>
    <ligand>
        <name>substrate</name>
    </ligand>
</feature>
<feature type="non-terminal residue" evidence="11">
    <location>
        <position position="1"/>
    </location>
</feature>
<feature type="binding site" evidence="9">
    <location>
        <position position="66"/>
    </location>
    <ligand>
        <name>NAD(+)</name>
        <dbReference type="ChEBI" id="CHEBI:57540"/>
    </ligand>
</feature>
<protein>
    <recommendedName>
        <fullName evidence="3">UDP-glucose 6-dehydrogenase</fullName>
        <ecNumber evidence="3">1.1.1.22</ecNumber>
    </recommendedName>
</protein>
<dbReference type="PIRSF" id="PIRSF500134">
    <property type="entry name" value="UDPglc_DH_bac"/>
    <property type="match status" value="1"/>
</dbReference>
<feature type="binding site" evidence="9">
    <location>
        <position position="253"/>
    </location>
    <ligand>
        <name>NAD(+)</name>
        <dbReference type="ChEBI" id="CHEBI:57540"/>
    </ligand>
</feature>
<dbReference type="InterPro" id="IPR008927">
    <property type="entry name" value="6-PGluconate_DH-like_C_sf"/>
</dbReference>
<feature type="binding site" evidence="8">
    <location>
        <begin position="239"/>
        <end position="243"/>
    </location>
    <ligand>
        <name>substrate</name>
    </ligand>
</feature>
<comment type="caution">
    <text evidence="11">The sequence shown here is derived from an EMBL/GenBank/DDBJ whole genome shotgun (WGS) entry which is preliminary data.</text>
</comment>
<dbReference type="Proteomes" id="UP000529843">
    <property type="component" value="Unassembled WGS sequence"/>
</dbReference>
<evidence type="ECO:0000313" key="11">
    <source>
        <dbReference type="EMBL" id="NWK02200.1"/>
    </source>
</evidence>
<accession>A0A7K4NNC6</accession>
<evidence type="ECO:0000259" key="10">
    <source>
        <dbReference type="SMART" id="SM00984"/>
    </source>
</evidence>
<dbReference type="InterPro" id="IPR014026">
    <property type="entry name" value="UDP-Glc/GDP-Man_DH_dimer"/>
</dbReference>
<evidence type="ECO:0000256" key="5">
    <source>
        <dbReference type="ARBA" id="ARBA00023027"/>
    </source>
</evidence>
<dbReference type="InterPro" id="IPR028357">
    <property type="entry name" value="UDPglc_DH_bac"/>
</dbReference>
<dbReference type="GO" id="GO:0000271">
    <property type="term" value="P:polysaccharide biosynthetic process"/>
    <property type="evidence" value="ECO:0007669"/>
    <property type="project" value="InterPro"/>
</dbReference>